<evidence type="ECO:0000256" key="7">
    <source>
        <dbReference type="ARBA" id="ARBA00043982"/>
    </source>
</evidence>
<dbReference type="GO" id="GO:0005886">
    <property type="term" value="C:plasma membrane"/>
    <property type="evidence" value="ECO:0007669"/>
    <property type="project" value="UniProtKB-SubCell"/>
</dbReference>
<evidence type="ECO:0000256" key="5">
    <source>
        <dbReference type="ARBA" id="ARBA00022989"/>
    </source>
</evidence>
<reference evidence="9 10" key="1">
    <citation type="submission" date="2020-08" db="EMBL/GenBank/DDBJ databases">
        <title>Genomic Encyclopedia of Type Strains, Phase IV (KMG-IV): sequencing the most valuable type-strain genomes for metagenomic binning, comparative biology and taxonomic classification.</title>
        <authorList>
            <person name="Goeker M."/>
        </authorList>
    </citation>
    <scope>NUCLEOTIDE SEQUENCE [LARGE SCALE GENOMIC DNA]</scope>
    <source>
        <strain evidence="9 10">DSM 25799</strain>
    </source>
</reference>
<name>A0A7W8CZC5_9FIRM</name>
<dbReference type="NCBIfam" id="NF040999">
    <property type="entry name" value="pilin_ComGC"/>
    <property type="match status" value="1"/>
</dbReference>
<keyword evidence="5 8" id="KW-1133">Transmembrane helix</keyword>
<dbReference type="EMBL" id="JACHHK010000004">
    <property type="protein sequence ID" value="MBB5183213.1"/>
    <property type="molecule type" value="Genomic_DNA"/>
</dbReference>
<sequence length="109" mass="12119">MKKETLPDEIPENRNAFTVLEMMIVMLVIALLLLITLPNIQQKEKIIRAKGCSALLDVVNSQIVLYEINELKTPTSVSQLIQKGYLKKGQDRCPNGQSVVIVNGDAKAQ</sequence>
<dbReference type="RefSeq" id="WP_183328509.1">
    <property type="nucleotide sequence ID" value="NZ_JACHHK010000004.1"/>
</dbReference>
<feature type="transmembrane region" description="Helical" evidence="8">
    <location>
        <begin position="20"/>
        <end position="40"/>
    </location>
</feature>
<evidence type="ECO:0000256" key="2">
    <source>
        <dbReference type="ARBA" id="ARBA00022475"/>
    </source>
</evidence>
<dbReference type="Gene3D" id="3.30.700.10">
    <property type="entry name" value="Glycoprotein, Type 4 Pilin"/>
    <property type="match status" value="1"/>
</dbReference>
<organism evidence="9 10">
    <name type="scientific">Catenisphaera adipataccumulans</name>
    <dbReference type="NCBI Taxonomy" id="700500"/>
    <lineage>
        <taxon>Bacteria</taxon>
        <taxon>Bacillati</taxon>
        <taxon>Bacillota</taxon>
        <taxon>Erysipelotrichia</taxon>
        <taxon>Erysipelotrichales</taxon>
        <taxon>Erysipelotrichaceae</taxon>
        <taxon>Catenisphaera</taxon>
    </lineage>
</organism>
<protein>
    <submittedName>
        <fullName evidence="9">Competence protein ComGC</fullName>
    </submittedName>
</protein>
<dbReference type="GO" id="GO:0030420">
    <property type="term" value="P:establishment of competence for transformation"/>
    <property type="evidence" value="ECO:0007669"/>
    <property type="project" value="InterPro"/>
</dbReference>
<evidence type="ECO:0000313" key="10">
    <source>
        <dbReference type="Proteomes" id="UP000539953"/>
    </source>
</evidence>
<comment type="subcellular location">
    <subcellularLocation>
        <location evidence="1">Cell membrane</location>
        <topology evidence="1">Single-pass membrane protein</topology>
    </subcellularLocation>
</comment>
<keyword evidence="2" id="KW-1003">Cell membrane</keyword>
<dbReference type="InterPro" id="IPR045584">
    <property type="entry name" value="Pilin-like"/>
</dbReference>
<evidence type="ECO:0000256" key="8">
    <source>
        <dbReference type="SAM" id="Phobius"/>
    </source>
</evidence>
<keyword evidence="10" id="KW-1185">Reference proteome</keyword>
<dbReference type="Pfam" id="PF07963">
    <property type="entry name" value="N_methyl"/>
    <property type="match status" value="1"/>
</dbReference>
<evidence type="ECO:0000256" key="1">
    <source>
        <dbReference type="ARBA" id="ARBA00004162"/>
    </source>
</evidence>
<evidence type="ECO:0000256" key="3">
    <source>
        <dbReference type="ARBA" id="ARBA00022481"/>
    </source>
</evidence>
<evidence type="ECO:0000256" key="6">
    <source>
        <dbReference type="ARBA" id="ARBA00023136"/>
    </source>
</evidence>
<evidence type="ECO:0000313" key="9">
    <source>
        <dbReference type="EMBL" id="MBB5183213.1"/>
    </source>
</evidence>
<dbReference type="InterPro" id="IPR012902">
    <property type="entry name" value="N_methyl_site"/>
</dbReference>
<comment type="similarity">
    <text evidence="7">Belongs to the ComGC family.</text>
</comment>
<dbReference type="Proteomes" id="UP000539953">
    <property type="component" value="Unassembled WGS sequence"/>
</dbReference>
<comment type="caution">
    <text evidence="9">The sequence shown here is derived from an EMBL/GenBank/DDBJ whole genome shotgun (WGS) entry which is preliminary data.</text>
</comment>
<dbReference type="AlphaFoldDB" id="A0A7W8CZC5"/>
<dbReference type="InterPro" id="IPR016940">
    <property type="entry name" value="ComGC"/>
</dbReference>
<dbReference type="PIRSF" id="PIRSF029928">
    <property type="entry name" value="Late_competence_ComGC"/>
    <property type="match status" value="1"/>
</dbReference>
<dbReference type="NCBIfam" id="TIGR02532">
    <property type="entry name" value="IV_pilin_GFxxxE"/>
    <property type="match status" value="1"/>
</dbReference>
<keyword evidence="6 8" id="KW-0472">Membrane</keyword>
<evidence type="ECO:0000256" key="4">
    <source>
        <dbReference type="ARBA" id="ARBA00022692"/>
    </source>
</evidence>
<keyword evidence="3" id="KW-0488">Methylation</keyword>
<gene>
    <name evidence="9" type="ORF">HNQ47_001234</name>
</gene>
<proteinExistence type="inferred from homology"/>
<dbReference type="SUPFAM" id="SSF54523">
    <property type="entry name" value="Pili subunits"/>
    <property type="match status" value="1"/>
</dbReference>
<keyword evidence="4 8" id="KW-0812">Transmembrane</keyword>
<accession>A0A7W8CZC5</accession>